<dbReference type="AlphaFoldDB" id="A0A6N9TAU1"/>
<dbReference type="SUPFAM" id="SSF103025">
    <property type="entry name" value="Folate-binding domain"/>
    <property type="match status" value="1"/>
</dbReference>
<dbReference type="PANTHER" id="PTHR22602:SF0">
    <property type="entry name" value="TRANSFERASE CAF17, MITOCHONDRIAL-RELATED"/>
    <property type="match status" value="1"/>
</dbReference>
<evidence type="ECO:0000313" key="2">
    <source>
        <dbReference type="EMBL" id="NDW14414.1"/>
    </source>
</evidence>
<dbReference type="Gene3D" id="3.30.70.1400">
    <property type="entry name" value="Aminomethyltransferase beta-barrel domains"/>
    <property type="match status" value="1"/>
</dbReference>
<dbReference type="EMBL" id="JAAAWO010000001">
    <property type="protein sequence ID" value="NDW14414.1"/>
    <property type="molecule type" value="Genomic_DNA"/>
</dbReference>
<proteinExistence type="predicted"/>
<keyword evidence="3" id="KW-1185">Reference proteome</keyword>
<dbReference type="Gene3D" id="2.40.30.160">
    <property type="match status" value="1"/>
</dbReference>
<evidence type="ECO:0000259" key="1">
    <source>
        <dbReference type="Pfam" id="PF21130"/>
    </source>
</evidence>
<gene>
    <name evidence="2" type="ORF">GTQ48_02555</name>
</gene>
<organism evidence="2 3">
    <name type="scientific">Alteromonas genovensis</name>
    <dbReference type="NCBI Taxonomy" id="471225"/>
    <lineage>
        <taxon>Bacteria</taxon>
        <taxon>Pseudomonadati</taxon>
        <taxon>Pseudomonadota</taxon>
        <taxon>Gammaproteobacteria</taxon>
        <taxon>Alteromonadales</taxon>
        <taxon>Alteromonadaceae</taxon>
        <taxon>Alteromonas/Salinimonas group</taxon>
        <taxon>Alteromonas</taxon>
    </lineage>
</organism>
<comment type="caution">
    <text evidence="2">The sequence shown here is derived from an EMBL/GenBank/DDBJ whole genome shotgun (WGS) entry which is preliminary data.</text>
</comment>
<name>A0A6N9TAU1_9ALTE</name>
<feature type="domain" description="tRNA-modifying protein YgfZ-like beta-barrel" evidence="1">
    <location>
        <begin position="246"/>
        <end position="312"/>
    </location>
</feature>
<dbReference type="Pfam" id="PF21130">
    <property type="entry name" value="YgfZ_barrel"/>
    <property type="match status" value="1"/>
</dbReference>
<dbReference type="Proteomes" id="UP000471381">
    <property type="component" value="Unassembled WGS sequence"/>
</dbReference>
<dbReference type="InterPro" id="IPR048451">
    <property type="entry name" value="YgfZ_barrel"/>
</dbReference>
<reference evidence="2 3" key="1">
    <citation type="submission" date="2020-01" db="EMBL/GenBank/DDBJ databases">
        <title>Genomes of bacteria type strains.</title>
        <authorList>
            <person name="Chen J."/>
            <person name="Zhu S."/>
            <person name="Yang J."/>
        </authorList>
    </citation>
    <scope>NUCLEOTIDE SEQUENCE [LARGE SCALE GENOMIC DNA]</scope>
    <source>
        <strain evidence="2 3">LMG 24078</strain>
    </source>
</reference>
<dbReference type="GO" id="GO:0016226">
    <property type="term" value="P:iron-sulfur cluster assembly"/>
    <property type="evidence" value="ECO:0007669"/>
    <property type="project" value="TreeGrafter"/>
</dbReference>
<dbReference type="PANTHER" id="PTHR22602">
    <property type="entry name" value="TRANSFERASE CAF17, MITOCHONDRIAL-RELATED"/>
    <property type="match status" value="1"/>
</dbReference>
<dbReference type="InterPro" id="IPR029043">
    <property type="entry name" value="GcvT/YgfZ_C"/>
</dbReference>
<dbReference type="SUPFAM" id="SSF101790">
    <property type="entry name" value="Aminomethyltransferase beta-barrel domain"/>
    <property type="match status" value="1"/>
</dbReference>
<dbReference type="InterPro" id="IPR017703">
    <property type="entry name" value="YgfZ/GCV_T_CS"/>
</dbReference>
<accession>A0A6N9TAU1</accession>
<protein>
    <submittedName>
        <fullName evidence="2">Glycine cleavage system protein T</fullName>
    </submittedName>
</protein>
<evidence type="ECO:0000313" key="3">
    <source>
        <dbReference type="Proteomes" id="UP000471381"/>
    </source>
</evidence>
<dbReference type="InterPro" id="IPR045179">
    <property type="entry name" value="YgfZ/GcvT"/>
</dbReference>
<dbReference type="NCBIfam" id="TIGR03317">
    <property type="entry name" value="ygfZ_signature"/>
    <property type="match status" value="1"/>
</dbReference>
<dbReference type="Gene3D" id="3.30.70.1630">
    <property type="match status" value="1"/>
</dbReference>
<sequence length="338" mass="36980">MMSLKTLDALPQHYAVTLGNTMIISLEGEQADSYLQGQLTVNINKLDDKTVRHYAHCDNKGKTWSTGYLARFGSKILLLTNEDAGARTLAELNKYGVFSKVDIVDGSSEFNAFFVSGTEAVALLSKHFPDVSLNEADSDGSLISYQSEHGLCFKTDTAQQGYVVVLHQQASDDVTANIAKNGLPCYSQSVFDAIKIASAHAAVNGSTVGEYVPQMLNVHALNAIDFDKGCYMGQEVVARTRFLGKNKRAAFSFCIDGNVEVSAGDTIEKQLGDNWRRAGLVTSVARLDNETHFMAVLSNDTTPQDLHRLADNEAVTCYPYALPYSIEQQASNIVKKRR</sequence>